<evidence type="ECO:0000313" key="2">
    <source>
        <dbReference type="RefSeq" id="XP_016440842.1"/>
    </source>
</evidence>
<dbReference type="OrthoDB" id="1922241at2759"/>
<feature type="compositionally biased region" description="Basic and acidic residues" evidence="1">
    <location>
        <begin position="70"/>
        <end position="79"/>
    </location>
</feature>
<dbReference type="PANTHER" id="PTHR36789:SF1">
    <property type="entry name" value="TRANSMEMBRANE PROTEIN"/>
    <property type="match status" value="1"/>
</dbReference>
<evidence type="ECO:0000256" key="1">
    <source>
        <dbReference type="SAM" id="MobiDB-lite"/>
    </source>
</evidence>
<dbReference type="RefSeq" id="XP_016440842.1">
    <property type="nucleotide sequence ID" value="XM_016585356.1"/>
</dbReference>
<protein>
    <submittedName>
        <fullName evidence="2">Uncharacterized protein isoform X1</fullName>
    </submittedName>
</protein>
<feature type="region of interest" description="Disordered" evidence="1">
    <location>
        <begin position="60"/>
        <end position="92"/>
    </location>
</feature>
<name>A0A1S3XME9_TOBAC</name>
<proteinExistence type="predicted"/>
<dbReference type="PaxDb" id="4097-A0A1S3XME9"/>
<sequence>MAVSISPSYSNSPPILPTPSITKSFFPIYPLHSLKFPFSPLKSQPSKTYPRRKTILVCAAENENSNTASSDKEVKEKSDNGGSNNSSGGRPRLNLRWVDLILDPDPDNIVAVGLTGLLTWASHFVKEVHELELQCRCSNRL</sequence>
<gene>
    <name evidence="2" type="primary">LOC107766561</name>
</gene>
<dbReference type="PANTHER" id="PTHR36789">
    <property type="entry name" value="TRANSMEMBRANE PROTEIN"/>
    <property type="match status" value="1"/>
</dbReference>
<organism evidence="2">
    <name type="scientific">Nicotiana tabacum</name>
    <name type="common">Common tobacco</name>
    <dbReference type="NCBI Taxonomy" id="4097"/>
    <lineage>
        <taxon>Eukaryota</taxon>
        <taxon>Viridiplantae</taxon>
        <taxon>Streptophyta</taxon>
        <taxon>Embryophyta</taxon>
        <taxon>Tracheophyta</taxon>
        <taxon>Spermatophyta</taxon>
        <taxon>Magnoliopsida</taxon>
        <taxon>eudicotyledons</taxon>
        <taxon>Gunneridae</taxon>
        <taxon>Pentapetalae</taxon>
        <taxon>asterids</taxon>
        <taxon>lamiids</taxon>
        <taxon>Solanales</taxon>
        <taxon>Solanaceae</taxon>
        <taxon>Nicotianoideae</taxon>
        <taxon>Nicotianeae</taxon>
        <taxon>Nicotiana</taxon>
    </lineage>
</organism>
<dbReference type="KEGG" id="nta:107766561"/>
<feature type="compositionally biased region" description="Low complexity" evidence="1">
    <location>
        <begin position="80"/>
        <end position="89"/>
    </location>
</feature>
<dbReference type="AlphaFoldDB" id="A0A1S3XME9"/>
<accession>A0A1S3XME9</accession>
<reference evidence="2" key="1">
    <citation type="submission" date="2025-08" db="UniProtKB">
        <authorList>
            <consortium name="RefSeq"/>
        </authorList>
    </citation>
    <scope>IDENTIFICATION</scope>
</reference>